<protein>
    <submittedName>
        <fullName evidence="2">Uncharacterized protein</fullName>
    </submittedName>
</protein>
<dbReference type="KEGG" id="ovi:T265_09855"/>
<organism evidence="2 3">
    <name type="scientific">Opisthorchis viverrini</name>
    <name type="common">Southeast Asian liver fluke</name>
    <dbReference type="NCBI Taxonomy" id="6198"/>
    <lineage>
        <taxon>Eukaryota</taxon>
        <taxon>Metazoa</taxon>
        <taxon>Spiralia</taxon>
        <taxon>Lophotrochozoa</taxon>
        <taxon>Platyhelminthes</taxon>
        <taxon>Trematoda</taxon>
        <taxon>Digenea</taxon>
        <taxon>Opisthorchiida</taxon>
        <taxon>Opisthorchiata</taxon>
        <taxon>Opisthorchiidae</taxon>
        <taxon>Opisthorchis</taxon>
    </lineage>
</organism>
<name>A0A074Z8M6_OPIVI</name>
<dbReference type="AlphaFoldDB" id="A0A074Z8M6"/>
<gene>
    <name evidence="2" type="ORF">T265_09855</name>
</gene>
<dbReference type="Proteomes" id="UP000054324">
    <property type="component" value="Unassembled WGS sequence"/>
</dbReference>
<accession>A0A074Z8M6</accession>
<sequence>MHLPCCLLEAPLHGQRKVSVSPKTYYVVIPLWIHTLKSVLIRSVPWLHEDVYRGVVFDYRGRPSEIAFVINYEGLISQFWKQNLPPSGSEKRKQKTHFEKLILKPYTDAIDESLNLVLGRYSVLRGGVMKHYECEHIAGSPQRNALITKYTEFTVGPLKPPYTNRDQIVVASIKLRKKHTPPEGEFPANNNRLEPRKQLSNIYS</sequence>
<dbReference type="CTD" id="20324023"/>
<dbReference type="GeneID" id="20324023"/>
<evidence type="ECO:0000313" key="3">
    <source>
        <dbReference type="Proteomes" id="UP000054324"/>
    </source>
</evidence>
<dbReference type="RefSeq" id="XP_009174317.1">
    <property type="nucleotide sequence ID" value="XM_009176053.1"/>
</dbReference>
<reference evidence="2 3" key="1">
    <citation type="submission" date="2013-11" db="EMBL/GenBank/DDBJ databases">
        <title>Opisthorchis viverrini - life in the bile duct.</title>
        <authorList>
            <person name="Young N.D."/>
            <person name="Nagarajan N."/>
            <person name="Lin S.J."/>
            <person name="Korhonen P.K."/>
            <person name="Jex A.R."/>
            <person name="Hall R.S."/>
            <person name="Safavi-Hemami H."/>
            <person name="Kaewkong W."/>
            <person name="Bertrand D."/>
            <person name="Gao S."/>
            <person name="Seet Q."/>
            <person name="Wongkham S."/>
            <person name="Teh B.T."/>
            <person name="Wongkham C."/>
            <person name="Intapan P.M."/>
            <person name="Maleewong W."/>
            <person name="Yang X."/>
            <person name="Hu M."/>
            <person name="Wang Z."/>
            <person name="Hofmann A."/>
            <person name="Sternberg P.W."/>
            <person name="Tan P."/>
            <person name="Wang J."/>
            <person name="Gasser R.B."/>
        </authorList>
    </citation>
    <scope>NUCLEOTIDE SEQUENCE [LARGE SCALE GENOMIC DNA]</scope>
</reference>
<keyword evidence="3" id="KW-1185">Reference proteome</keyword>
<evidence type="ECO:0000256" key="1">
    <source>
        <dbReference type="SAM" id="MobiDB-lite"/>
    </source>
</evidence>
<dbReference type="EMBL" id="KL596930">
    <property type="protein sequence ID" value="KER21937.1"/>
    <property type="molecule type" value="Genomic_DNA"/>
</dbReference>
<proteinExistence type="predicted"/>
<evidence type="ECO:0000313" key="2">
    <source>
        <dbReference type="EMBL" id="KER21937.1"/>
    </source>
</evidence>
<feature type="compositionally biased region" description="Polar residues" evidence="1">
    <location>
        <begin position="188"/>
        <end position="204"/>
    </location>
</feature>
<feature type="region of interest" description="Disordered" evidence="1">
    <location>
        <begin position="179"/>
        <end position="204"/>
    </location>
</feature>